<dbReference type="PANTHER" id="PTHR21013">
    <property type="entry name" value="ATP SYNTHASE MITOCHONDRIAL F1 COMPLEX ASSEMBLY FACTOR 2/ATP12 PROTEIN, MITOCHONDRIAL PRECURSOR"/>
    <property type="match status" value="1"/>
</dbReference>
<dbReference type="InterPro" id="IPR023335">
    <property type="entry name" value="ATP12_ortho_dom_sf"/>
</dbReference>
<comment type="similarity">
    <text evidence="2">Belongs to the ATP12 family.</text>
</comment>
<organism evidence="7 8">
    <name type="scientific">Microthyrium microscopicum</name>
    <dbReference type="NCBI Taxonomy" id="703497"/>
    <lineage>
        <taxon>Eukaryota</taxon>
        <taxon>Fungi</taxon>
        <taxon>Dikarya</taxon>
        <taxon>Ascomycota</taxon>
        <taxon>Pezizomycotina</taxon>
        <taxon>Dothideomycetes</taxon>
        <taxon>Dothideomycetes incertae sedis</taxon>
        <taxon>Microthyriales</taxon>
        <taxon>Microthyriaceae</taxon>
        <taxon>Microthyrium</taxon>
    </lineage>
</organism>
<keyword evidence="5" id="KW-0143">Chaperone</keyword>
<dbReference type="InterPro" id="IPR042272">
    <property type="entry name" value="ATP12_ATP_synth-F1-assembly_N"/>
</dbReference>
<dbReference type="PANTHER" id="PTHR21013:SF10">
    <property type="entry name" value="ATP SYNTHASE MITOCHONDRIAL F1 COMPLEX ASSEMBLY FACTOR 2"/>
    <property type="match status" value="1"/>
</dbReference>
<comment type="subcellular location">
    <subcellularLocation>
        <location evidence="1">Mitochondrion</location>
    </subcellularLocation>
</comment>
<keyword evidence="8" id="KW-1185">Reference proteome</keyword>
<accession>A0A6A6URQ2</accession>
<evidence type="ECO:0000256" key="5">
    <source>
        <dbReference type="ARBA" id="ARBA00023186"/>
    </source>
</evidence>
<sequence>MRSLIQPLRHRAHTPLISIRSIHASIPKAATPIAHPTAPGPPPPPPTTPTSDREARIARKKKQAALLRAAQTIRADAAKPTTTSPLKKRFWTDVHIIQSPEDGHYQIHLDARPVRDIEKTLIKVPRSKPHLATALALEWDMLTSAQQALKTHYIPLTSLVARALEIQAADGAGNAEPRASIVRMLIRYLTTDTLLCWAPEPVGVDVGHDNLRARQRALAEPIVAHLTGRMWPGVRLEPTLADSIVPKAQEQSSLDVVRGWLAGLPAWELAGVERAVLATKSLCVAARLVAEWSEELGLGSSEGKKFGVEDAAIAVSAEVAWQTGQWGEVEDTHDVEKEDLRRQLGGVVLLVNGMKRTA</sequence>
<dbReference type="SUPFAM" id="SSF160909">
    <property type="entry name" value="ATP12-like"/>
    <property type="match status" value="1"/>
</dbReference>
<feature type="region of interest" description="Disordered" evidence="6">
    <location>
        <begin position="31"/>
        <end position="59"/>
    </location>
</feature>
<evidence type="ECO:0000256" key="4">
    <source>
        <dbReference type="ARBA" id="ARBA00023128"/>
    </source>
</evidence>
<dbReference type="Pfam" id="PF07542">
    <property type="entry name" value="ATP12"/>
    <property type="match status" value="1"/>
</dbReference>
<dbReference type="Gene3D" id="1.10.3580.10">
    <property type="entry name" value="ATP12 ATPase"/>
    <property type="match status" value="1"/>
</dbReference>
<evidence type="ECO:0000313" key="7">
    <source>
        <dbReference type="EMBL" id="KAF2673748.1"/>
    </source>
</evidence>
<evidence type="ECO:0000256" key="6">
    <source>
        <dbReference type="SAM" id="MobiDB-lite"/>
    </source>
</evidence>
<dbReference type="GO" id="GO:0005739">
    <property type="term" value="C:mitochondrion"/>
    <property type="evidence" value="ECO:0007669"/>
    <property type="project" value="UniProtKB-SubCell"/>
</dbReference>
<name>A0A6A6URQ2_9PEZI</name>
<feature type="compositionally biased region" description="Pro residues" evidence="6">
    <location>
        <begin position="38"/>
        <end position="48"/>
    </location>
</feature>
<dbReference type="Gene3D" id="3.30.2180.10">
    <property type="entry name" value="ATP12-like"/>
    <property type="match status" value="1"/>
</dbReference>
<evidence type="ECO:0000256" key="2">
    <source>
        <dbReference type="ARBA" id="ARBA00008231"/>
    </source>
</evidence>
<protein>
    <submittedName>
        <fullName evidence="7">ATP12-domain-containing protein</fullName>
    </submittedName>
</protein>
<keyword evidence="3" id="KW-0809">Transit peptide</keyword>
<evidence type="ECO:0000256" key="1">
    <source>
        <dbReference type="ARBA" id="ARBA00004173"/>
    </source>
</evidence>
<dbReference type="EMBL" id="MU004231">
    <property type="protein sequence ID" value="KAF2673748.1"/>
    <property type="molecule type" value="Genomic_DNA"/>
</dbReference>
<evidence type="ECO:0000256" key="3">
    <source>
        <dbReference type="ARBA" id="ARBA00022946"/>
    </source>
</evidence>
<evidence type="ECO:0000313" key="8">
    <source>
        <dbReference type="Proteomes" id="UP000799302"/>
    </source>
</evidence>
<dbReference type="Proteomes" id="UP000799302">
    <property type="component" value="Unassembled WGS sequence"/>
</dbReference>
<dbReference type="OrthoDB" id="5322896at2759"/>
<reference evidence="7" key="1">
    <citation type="journal article" date="2020" name="Stud. Mycol.">
        <title>101 Dothideomycetes genomes: a test case for predicting lifestyles and emergence of pathogens.</title>
        <authorList>
            <person name="Haridas S."/>
            <person name="Albert R."/>
            <person name="Binder M."/>
            <person name="Bloem J."/>
            <person name="Labutti K."/>
            <person name="Salamov A."/>
            <person name="Andreopoulos B."/>
            <person name="Baker S."/>
            <person name="Barry K."/>
            <person name="Bills G."/>
            <person name="Bluhm B."/>
            <person name="Cannon C."/>
            <person name="Castanera R."/>
            <person name="Culley D."/>
            <person name="Daum C."/>
            <person name="Ezra D."/>
            <person name="Gonzalez J."/>
            <person name="Henrissat B."/>
            <person name="Kuo A."/>
            <person name="Liang C."/>
            <person name="Lipzen A."/>
            <person name="Lutzoni F."/>
            <person name="Magnuson J."/>
            <person name="Mondo S."/>
            <person name="Nolan M."/>
            <person name="Ohm R."/>
            <person name="Pangilinan J."/>
            <person name="Park H.-J."/>
            <person name="Ramirez L."/>
            <person name="Alfaro M."/>
            <person name="Sun H."/>
            <person name="Tritt A."/>
            <person name="Yoshinaga Y."/>
            <person name="Zwiers L.-H."/>
            <person name="Turgeon B."/>
            <person name="Goodwin S."/>
            <person name="Spatafora J."/>
            <person name="Crous P."/>
            <person name="Grigoriev I."/>
        </authorList>
    </citation>
    <scope>NUCLEOTIDE SEQUENCE</scope>
    <source>
        <strain evidence="7">CBS 115976</strain>
    </source>
</reference>
<keyword evidence="4" id="KW-0496">Mitochondrion</keyword>
<dbReference type="AlphaFoldDB" id="A0A6A6URQ2"/>
<dbReference type="InterPro" id="IPR011419">
    <property type="entry name" value="ATP12_ATP_synth-F1-assembly"/>
</dbReference>
<proteinExistence type="inferred from homology"/>
<gene>
    <name evidence="7" type="ORF">BT63DRAFT_421873</name>
</gene>
<dbReference type="GO" id="GO:0033615">
    <property type="term" value="P:mitochondrial proton-transporting ATP synthase complex assembly"/>
    <property type="evidence" value="ECO:0007669"/>
    <property type="project" value="TreeGrafter"/>
</dbReference>